<comment type="caution">
    <text evidence="2">The sequence shown here is derived from an EMBL/GenBank/DDBJ whole genome shotgun (WGS) entry which is preliminary data.</text>
</comment>
<keyword evidence="3" id="KW-1185">Reference proteome</keyword>
<evidence type="ECO:0000313" key="2">
    <source>
        <dbReference type="EMBL" id="MFC4507918.1"/>
    </source>
</evidence>
<feature type="signal peptide" evidence="1">
    <location>
        <begin position="1"/>
        <end position="34"/>
    </location>
</feature>
<name>A0ABV9BA88_9ACTN</name>
<feature type="chain" id="PRO_5045849326" description="Secreted protein" evidence="1">
    <location>
        <begin position="35"/>
        <end position="130"/>
    </location>
</feature>
<sequence>MSTTRCSPLAVRLLPLAALAGSIALVVGATPASADSGWWYSNGRGAKGYFTRVGDTITACDIRTDGYKALVQILTVNDSLVTRAADDLNNGKCTPTTFDLIDGSHYRIQVCVVKNGQRPRNCSTPREFLA</sequence>
<keyword evidence="1" id="KW-0732">Signal</keyword>
<reference evidence="3" key="1">
    <citation type="journal article" date="2019" name="Int. J. Syst. Evol. Microbiol.">
        <title>The Global Catalogue of Microorganisms (GCM) 10K type strain sequencing project: providing services to taxonomists for standard genome sequencing and annotation.</title>
        <authorList>
            <consortium name="The Broad Institute Genomics Platform"/>
            <consortium name="The Broad Institute Genome Sequencing Center for Infectious Disease"/>
            <person name="Wu L."/>
            <person name="Ma J."/>
        </authorList>
    </citation>
    <scope>NUCLEOTIDE SEQUENCE [LARGE SCALE GENOMIC DNA]</scope>
    <source>
        <strain evidence="3">CGMCC 4.7177</strain>
    </source>
</reference>
<evidence type="ECO:0000256" key="1">
    <source>
        <dbReference type="SAM" id="SignalP"/>
    </source>
</evidence>
<accession>A0ABV9BA88</accession>
<dbReference type="Proteomes" id="UP001595839">
    <property type="component" value="Unassembled WGS sequence"/>
</dbReference>
<proteinExistence type="predicted"/>
<protein>
    <recommendedName>
        <fullName evidence="4">Secreted protein</fullName>
    </recommendedName>
</protein>
<evidence type="ECO:0000313" key="3">
    <source>
        <dbReference type="Proteomes" id="UP001595839"/>
    </source>
</evidence>
<organism evidence="2 3">
    <name type="scientific">Streptomyces vulcanius</name>
    <dbReference type="NCBI Taxonomy" id="1441876"/>
    <lineage>
        <taxon>Bacteria</taxon>
        <taxon>Bacillati</taxon>
        <taxon>Actinomycetota</taxon>
        <taxon>Actinomycetes</taxon>
        <taxon>Kitasatosporales</taxon>
        <taxon>Streptomycetaceae</taxon>
        <taxon>Streptomyces</taxon>
    </lineage>
</organism>
<gene>
    <name evidence="2" type="ORF">ACFPIH_52440</name>
</gene>
<dbReference type="EMBL" id="JBHSFK010000063">
    <property type="protein sequence ID" value="MFC4507918.1"/>
    <property type="molecule type" value="Genomic_DNA"/>
</dbReference>
<evidence type="ECO:0008006" key="4">
    <source>
        <dbReference type="Google" id="ProtNLM"/>
    </source>
</evidence>
<dbReference type="RefSeq" id="WP_381167497.1">
    <property type="nucleotide sequence ID" value="NZ_JBHSFK010000063.1"/>
</dbReference>